<reference evidence="1" key="1">
    <citation type="submission" date="2020-06" db="EMBL/GenBank/DDBJ databases">
        <title>WGS assembly of Ceratodon purpureus strain R40.</title>
        <authorList>
            <person name="Carey S.B."/>
            <person name="Jenkins J."/>
            <person name="Shu S."/>
            <person name="Lovell J.T."/>
            <person name="Sreedasyam A."/>
            <person name="Maumus F."/>
            <person name="Tiley G.P."/>
            <person name="Fernandez-Pozo N."/>
            <person name="Barry K."/>
            <person name="Chen C."/>
            <person name="Wang M."/>
            <person name="Lipzen A."/>
            <person name="Daum C."/>
            <person name="Saski C.A."/>
            <person name="Payton A.C."/>
            <person name="Mcbreen J.C."/>
            <person name="Conrad R.E."/>
            <person name="Kollar L.M."/>
            <person name="Olsson S."/>
            <person name="Huttunen S."/>
            <person name="Landis J.B."/>
            <person name="Wickett N.J."/>
            <person name="Johnson M.G."/>
            <person name="Rensing S.A."/>
            <person name="Grimwood J."/>
            <person name="Schmutz J."/>
            <person name="Mcdaniel S.F."/>
        </authorList>
    </citation>
    <scope>NUCLEOTIDE SEQUENCE</scope>
    <source>
        <strain evidence="1">R40</strain>
    </source>
</reference>
<evidence type="ECO:0000313" key="1">
    <source>
        <dbReference type="EMBL" id="KAG0564606.1"/>
    </source>
</evidence>
<dbReference type="AlphaFoldDB" id="A0A8T0GY43"/>
<accession>A0A8T0GY43</accession>
<dbReference type="Proteomes" id="UP000822688">
    <property type="component" value="Chromosome 8"/>
</dbReference>
<name>A0A8T0GY43_CERPU</name>
<evidence type="ECO:0000313" key="2">
    <source>
        <dbReference type="Proteomes" id="UP000822688"/>
    </source>
</evidence>
<organism evidence="1 2">
    <name type="scientific">Ceratodon purpureus</name>
    <name type="common">Fire moss</name>
    <name type="synonym">Dicranum purpureum</name>
    <dbReference type="NCBI Taxonomy" id="3225"/>
    <lineage>
        <taxon>Eukaryota</taxon>
        <taxon>Viridiplantae</taxon>
        <taxon>Streptophyta</taxon>
        <taxon>Embryophyta</taxon>
        <taxon>Bryophyta</taxon>
        <taxon>Bryophytina</taxon>
        <taxon>Bryopsida</taxon>
        <taxon>Dicranidae</taxon>
        <taxon>Pseudoditrichales</taxon>
        <taxon>Ditrichaceae</taxon>
        <taxon>Ceratodon</taxon>
    </lineage>
</organism>
<keyword evidence="2" id="KW-1185">Reference proteome</keyword>
<dbReference type="EMBL" id="CM026429">
    <property type="protein sequence ID" value="KAG0564606.1"/>
    <property type="molecule type" value="Genomic_DNA"/>
</dbReference>
<comment type="caution">
    <text evidence="1">The sequence shown here is derived from an EMBL/GenBank/DDBJ whole genome shotgun (WGS) entry which is preliminary data.</text>
</comment>
<proteinExistence type="predicted"/>
<gene>
    <name evidence="1" type="ORF">KC19_8G124900</name>
</gene>
<sequence length="93" mass="10276">MRPYANHKTFDSPPPCLDLSPQQVWSCPGQRTLHPCKTFALNVLRDSTGESIRGAVSIYIHGDNLPREIYEPGSVKLTVDLVLIECPAARGDN</sequence>
<protein>
    <submittedName>
        <fullName evidence="1">Uncharacterized protein</fullName>
    </submittedName>
</protein>